<protein>
    <recommendedName>
        <fullName evidence="1">DUF4246 domain-containing protein</fullName>
    </recommendedName>
</protein>
<keyword evidence="3" id="KW-1185">Reference proteome</keyword>
<organism evidence="2 3">
    <name type="scientific">Trichoplax adhaerens</name>
    <name type="common">Trichoplax reptans</name>
    <dbReference type="NCBI Taxonomy" id="10228"/>
    <lineage>
        <taxon>Eukaryota</taxon>
        <taxon>Metazoa</taxon>
        <taxon>Placozoa</taxon>
        <taxon>Uniplacotomia</taxon>
        <taxon>Trichoplacea</taxon>
        <taxon>Trichoplacidae</taxon>
        <taxon>Trichoplax</taxon>
    </lineage>
</organism>
<dbReference type="InterPro" id="IPR025340">
    <property type="entry name" value="DUF4246"/>
</dbReference>
<dbReference type="PANTHER" id="PTHR33119">
    <property type="entry name" value="IFI3P"/>
    <property type="match status" value="1"/>
</dbReference>
<dbReference type="GeneID" id="6759603"/>
<dbReference type="InParanoid" id="B3SDR3"/>
<dbReference type="EMBL" id="DS985285">
    <property type="protein sequence ID" value="EDV19130.1"/>
    <property type="molecule type" value="Genomic_DNA"/>
</dbReference>
<dbReference type="InterPro" id="IPR036770">
    <property type="entry name" value="Ankyrin_rpt-contain_sf"/>
</dbReference>
<dbReference type="eggNOG" id="ENOG502QQIE">
    <property type="taxonomic scope" value="Eukaryota"/>
</dbReference>
<dbReference type="OrthoDB" id="7773833at2759"/>
<proteinExistence type="predicted"/>
<sequence length="620" mass="71896">MEQVKELIENMKYGELDSIEEESLKGVEQFFDESSEERKKEIADLFDIDIEDDDGWIIFFKECTDTYNGTSYSRAIESVINFINSRILPRMEKTSRVNFTMLAFRFDMSENIPKKYWEEIIGVKDEYAWRWACHHGSLNSLEKLVAIGVDVSVRNYQGFRWACRGQCYDVVHYLLQLQGNYQHHPMMEPTFYEDPELARYLIRVFIDTWRIPSNNSNVVAIKDACMAKVDWESKIFKYCEKWKQELQNAEKYKEAEIRRAISDLLRLRGERKVCGDSLLQSEGIVTKDDLSYITFNEAVDKYLLSDRFKEVWHPGSDGKVLDIVHPSLDPIIHGIAPSKDWNNMPSSLYFLQTASISSKYQWPAVDVTVDDLGNIAISGNIGNLSRDLDKAIYDSITSSLKDVLPAFEDVLNANDCYYQSSRKRSYDEDDSKHNKISLRNRKLQVIVKIAEIRLKKGESYPGGSWHVEGTTNEKIVASAVCYTDIQGIYTSRLAFRKWIDEFEDLTSYQQNFHDPVAEINDVHDSESTIKPIGSLQAKKGRCIVFFNKYQHKVLPFTAKSDGMRRILCYFLVDPANHISEKKDNSPPLYDMAHFEKIIEERKKSRADSGNKFERKLKLNT</sequence>
<reference evidence="2 3" key="1">
    <citation type="journal article" date="2008" name="Nature">
        <title>The Trichoplax genome and the nature of placozoans.</title>
        <authorList>
            <person name="Srivastava M."/>
            <person name="Begovic E."/>
            <person name="Chapman J."/>
            <person name="Putnam N.H."/>
            <person name="Hellsten U."/>
            <person name="Kawashima T."/>
            <person name="Kuo A."/>
            <person name="Mitros T."/>
            <person name="Salamov A."/>
            <person name="Carpenter M.L."/>
            <person name="Signorovitch A.Y."/>
            <person name="Moreno M.A."/>
            <person name="Kamm K."/>
            <person name="Grimwood J."/>
            <person name="Schmutz J."/>
            <person name="Shapiro H."/>
            <person name="Grigoriev I.V."/>
            <person name="Buss L.W."/>
            <person name="Schierwater B."/>
            <person name="Dellaporta S.L."/>
            <person name="Rokhsar D.S."/>
        </authorList>
    </citation>
    <scope>NUCLEOTIDE SEQUENCE [LARGE SCALE GENOMIC DNA]</scope>
    <source>
        <strain evidence="2 3">Grell-BS-1999</strain>
    </source>
</reference>
<dbReference type="Pfam" id="PF14033">
    <property type="entry name" value="DUF4246"/>
    <property type="match status" value="2"/>
</dbReference>
<dbReference type="SUPFAM" id="SSF48403">
    <property type="entry name" value="Ankyrin repeat"/>
    <property type="match status" value="1"/>
</dbReference>
<dbReference type="STRING" id="10228.B3SDR3"/>
<dbReference type="AlphaFoldDB" id="B3SDR3"/>
<dbReference type="PhylomeDB" id="B3SDR3"/>
<evidence type="ECO:0000259" key="1">
    <source>
        <dbReference type="Pfam" id="PF14033"/>
    </source>
</evidence>
<accession>B3SDR3</accession>
<dbReference type="PANTHER" id="PTHR33119:SF1">
    <property type="entry name" value="FE2OG DIOXYGENASE DOMAIN-CONTAINING PROTEIN"/>
    <property type="match status" value="1"/>
</dbReference>
<dbReference type="Gene3D" id="1.25.40.20">
    <property type="entry name" value="Ankyrin repeat-containing domain"/>
    <property type="match status" value="1"/>
</dbReference>
<name>B3SDR3_TRIAD</name>
<gene>
    <name evidence="2" type="ORF">TRIADDRAFT_62423</name>
</gene>
<dbReference type="InterPro" id="IPR049192">
    <property type="entry name" value="DUF4246_C"/>
</dbReference>
<dbReference type="CTD" id="6759603"/>
<dbReference type="RefSeq" id="XP_002118391.1">
    <property type="nucleotide sequence ID" value="XM_002118355.1"/>
</dbReference>
<dbReference type="KEGG" id="tad:TRIADDRAFT_62423"/>
<evidence type="ECO:0000313" key="2">
    <source>
        <dbReference type="EMBL" id="EDV19130.1"/>
    </source>
</evidence>
<feature type="domain" description="DUF4246" evidence="1">
    <location>
        <begin position="432"/>
        <end position="579"/>
    </location>
</feature>
<evidence type="ECO:0000313" key="3">
    <source>
        <dbReference type="Proteomes" id="UP000009022"/>
    </source>
</evidence>
<dbReference type="Proteomes" id="UP000009022">
    <property type="component" value="Unassembled WGS sequence"/>
</dbReference>
<dbReference type="HOGENOM" id="CLU_450051_0_0_1"/>
<feature type="domain" description="DUF4246" evidence="1">
    <location>
        <begin position="279"/>
        <end position="423"/>
    </location>
</feature>